<dbReference type="PROSITE" id="PS50082">
    <property type="entry name" value="WD_REPEATS_2"/>
    <property type="match status" value="1"/>
</dbReference>
<dbReference type="PANTHER" id="PTHR10971">
    <property type="entry name" value="MRNA EXPORT FACTOR AND BUB3"/>
    <property type="match status" value="1"/>
</dbReference>
<evidence type="ECO:0000313" key="4">
    <source>
        <dbReference type="Proteomes" id="UP000694941"/>
    </source>
</evidence>
<evidence type="ECO:0000256" key="1">
    <source>
        <dbReference type="ARBA" id="ARBA00022574"/>
    </source>
</evidence>
<reference evidence="5" key="1">
    <citation type="submission" date="2025-08" db="UniProtKB">
        <authorList>
            <consortium name="RefSeq"/>
        </authorList>
    </citation>
    <scope>IDENTIFICATION</scope>
    <source>
        <tissue evidence="5">Muscle</tissue>
    </source>
</reference>
<dbReference type="SUPFAM" id="SSF50978">
    <property type="entry name" value="WD40 repeat-like"/>
    <property type="match status" value="1"/>
</dbReference>
<dbReference type="GeneID" id="106465018"/>
<evidence type="ECO:0000313" key="5">
    <source>
        <dbReference type="RefSeq" id="XP_013780661.1"/>
    </source>
</evidence>
<dbReference type="Gene3D" id="2.130.10.10">
    <property type="entry name" value="YVTN repeat-like/Quinoprotein amine dehydrogenase"/>
    <property type="match status" value="1"/>
</dbReference>
<evidence type="ECO:0000256" key="3">
    <source>
        <dbReference type="PROSITE-ProRule" id="PRU00221"/>
    </source>
</evidence>
<gene>
    <name evidence="5" type="primary">LOC106465018</name>
</gene>
<dbReference type="Pfam" id="PF00400">
    <property type="entry name" value="WD40"/>
    <property type="match status" value="1"/>
</dbReference>
<keyword evidence="4" id="KW-1185">Reference proteome</keyword>
<dbReference type="SMART" id="SM00320">
    <property type="entry name" value="WD40"/>
    <property type="match status" value="5"/>
</dbReference>
<feature type="repeat" description="WD" evidence="3">
    <location>
        <begin position="129"/>
        <end position="142"/>
    </location>
</feature>
<dbReference type="InterPro" id="IPR001680">
    <property type="entry name" value="WD40_rpt"/>
</dbReference>
<name>A0ABM1BF02_LIMPO</name>
<keyword evidence="1 3" id="KW-0853">WD repeat</keyword>
<dbReference type="Proteomes" id="UP000694941">
    <property type="component" value="Unplaced"/>
</dbReference>
<proteinExistence type="predicted"/>
<protein>
    <submittedName>
        <fullName evidence="5">WD repeat-containing protein 92-like</fullName>
    </submittedName>
</protein>
<accession>A0ABM1BF02</accession>
<dbReference type="InterPro" id="IPR015943">
    <property type="entry name" value="WD40/YVTN_repeat-like_dom_sf"/>
</dbReference>
<keyword evidence="2" id="KW-0677">Repeat</keyword>
<organism evidence="4 5">
    <name type="scientific">Limulus polyphemus</name>
    <name type="common">Atlantic horseshoe crab</name>
    <dbReference type="NCBI Taxonomy" id="6850"/>
    <lineage>
        <taxon>Eukaryota</taxon>
        <taxon>Metazoa</taxon>
        <taxon>Ecdysozoa</taxon>
        <taxon>Arthropoda</taxon>
        <taxon>Chelicerata</taxon>
        <taxon>Merostomata</taxon>
        <taxon>Xiphosura</taxon>
        <taxon>Limulidae</taxon>
        <taxon>Limulus</taxon>
    </lineage>
</organism>
<sequence>MDKPQIIVHTQKSLNYSVFDTKWLPRSAKVVILGSYPRGTGSLQIYELCQGDVKLITESEKPKALRCGTFGASSIHQRHLATGDFKGKLQIWDPEDLKVPIYSVQAHEQIINAIDGVGGLGIGVGAPEIVTGSRDGLVRVWDPRQKDVPVATMEPEEGGQKRDCWSVAFGNAYNVEERCVCAGYDNGDVKLFDLRTMSLQWETNIKNGVCSVEFDRKDILMNKLVITSLESKFQVYDMRTQHPKKGFALLTEKAHKKATIWLARHLPQNRDVFMTTSGSGSLNLWRYNYPEKRSEKDEDGHSEGVMGSVTMLQNVTVSEQPIAGFDWSPDKEGLCACTSLDQTLRILIVTKLNRL</sequence>
<dbReference type="RefSeq" id="XP_013780661.1">
    <property type="nucleotide sequence ID" value="XM_013925207.2"/>
</dbReference>
<dbReference type="InterPro" id="IPR036322">
    <property type="entry name" value="WD40_repeat_dom_sf"/>
</dbReference>
<evidence type="ECO:0000256" key="2">
    <source>
        <dbReference type="ARBA" id="ARBA00022737"/>
    </source>
</evidence>